<protein>
    <recommendedName>
        <fullName evidence="4">TolC family protein</fullName>
    </recommendedName>
</protein>
<name>A0A7M2X2B1_9BACT</name>
<feature type="chain" id="PRO_5034072452" description="TolC family protein" evidence="1">
    <location>
        <begin position="36"/>
        <end position="371"/>
    </location>
</feature>
<dbReference type="RefSeq" id="WP_206295152.1">
    <property type="nucleotide sequence ID" value="NZ_CP063458.1"/>
</dbReference>
<accession>A0A7M2X2B1</accession>
<keyword evidence="1" id="KW-0732">Signal</keyword>
<evidence type="ECO:0000256" key="1">
    <source>
        <dbReference type="SAM" id="SignalP"/>
    </source>
</evidence>
<gene>
    <name evidence="2" type="ORF">IPV69_10970</name>
</gene>
<feature type="signal peptide" evidence="1">
    <location>
        <begin position="1"/>
        <end position="35"/>
    </location>
</feature>
<proteinExistence type="predicted"/>
<evidence type="ECO:0000313" key="2">
    <source>
        <dbReference type="EMBL" id="QOV91835.1"/>
    </source>
</evidence>
<sequence length="371" mass="40262">MVLLHRRHGGVARRLGSAAVVALTAITLTSGRASAQVAPQVVSTPGGTEWYRQAPAQPVPAAPQQVIPQAQVQPAQMQPAPFQPAPVQPAQPVMPAAQPAPQPNVPPANAVQPNGFPGGVFAQPAMNPALRPYQMPGVYSPYGGGGSVSGIYPSAEMNSYVNATARAATARALFRQAESELNQAYRAAQRFFDNAPQYKQSIKEEQDAFAALSNARTKALSSLESDQKYQRLLALREDLGEKLLDGRIHRSLSHEEVVAMASLKMSYATEMRAIEATALANEPSVKEAQDRLVQAGARVSEMRQGFEESLRINPDILLARRNLDDARIARLTSEAYLRATMVNGSYALDYAYYLYRTPTQYDRNGGFGYGY</sequence>
<keyword evidence="3" id="KW-1185">Reference proteome</keyword>
<reference evidence="2 3" key="1">
    <citation type="submission" date="2020-10" db="EMBL/GenBank/DDBJ databases">
        <title>Wide distribution of Phycisphaera-like planctomycetes from WD2101 soil group in peatlands and genome analysis of the first cultivated representative.</title>
        <authorList>
            <person name="Dedysh S.N."/>
            <person name="Beletsky A.V."/>
            <person name="Ivanova A."/>
            <person name="Kulichevskaya I.S."/>
            <person name="Suzina N.E."/>
            <person name="Philippov D.A."/>
            <person name="Rakitin A.L."/>
            <person name="Mardanov A.V."/>
            <person name="Ravin N.V."/>
        </authorList>
    </citation>
    <scope>NUCLEOTIDE SEQUENCE [LARGE SCALE GENOMIC DNA]</scope>
    <source>
        <strain evidence="2 3">M1803</strain>
    </source>
</reference>
<dbReference type="AlphaFoldDB" id="A0A7M2X2B1"/>
<evidence type="ECO:0000313" key="3">
    <source>
        <dbReference type="Proteomes" id="UP000593765"/>
    </source>
</evidence>
<dbReference type="Proteomes" id="UP000593765">
    <property type="component" value="Chromosome"/>
</dbReference>
<dbReference type="EMBL" id="CP063458">
    <property type="protein sequence ID" value="QOV91835.1"/>
    <property type="molecule type" value="Genomic_DNA"/>
</dbReference>
<organism evidence="2 3">
    <name type="scientific">Humisphaera borealis</name>
    <dbReference type="NCBI Taxonomy" id="2807512"/>
    <lineage>
        <taxon>Bacteria</taxon>
        <taxon>Pseudomonadati</taxon>
        <taxon>Planctomycetota</taxon>
        <taxon>Phycisphaerae</taxon>
        <taxon>Tepidisphaerales</taxon>
        <taxon>Tepidisphaeraceae</taxon>
        <taxon>Humisphaera</taxon>
    </lineage>
</organism>
<dbReference type="KEGG" id="hbs:IPV69_10970"/>
<evidence type="ECO:0008006" key="4">
    <source>
        <dbReference type="Google" id="ProtNLM"/>
    </source>
</evidence>